<gene>
    <name evidence="2" type="ORF">IQ260_00575</name>
</gene>
<organism evidence="2 3">
    <name type="scientific">Leptolyngbya cf. ectocarpi LEGE 11479</name>
    <dbReference type="NCBI Taxonomy" id="1828722"/>
    <lineage>
        <taxon>Bacteria</taxon>
        <taxon>Bacillati</taxon>
        <taxon>Cyanobacteriota</taxon>
        <taxon>Cyanophyceae</taxon>
        <taxon>Leptolyngbyales</taxon>
        <taxon>Leptolyngbyaceae</taxon>
        <taxon>Leptolyngbya group</taxon>
        <taxon>Leptolyngbya</taxon>
    </lineage>
</organism>
<dbReference type="Pfam" id="PF13560">
    <property type="entry name" value="HTH_31"/>
    <property type="match status" value="1"/>
</dbReference>
<proteinExistence type="predicted"/>
<comment type="caution">
    <text evidence="2">The sequence shown here is derived from an EMBL/GenBank/DDBJ whole genome shotgun (WGS) entry which is preliminary data.</text>
</comment>
<dbReference type="AlphaFoldDB" id="A0A928WYF5"/>
<name>A0A928WYF5_LEPEC</name>
<evidence type="ECO:0000313" key="3">
    <source>
        <dbReference type="Proteomes" id="UP000615026"/>
    </source>
</evidence>
<dbReference type="PROSITE" id="PS50943">
    <property type="entry name" value="HTH_CROC1"/>
    <property type="match status" value="1"/>
</dbReference>
<sequence>MDDVEVENKVVLKQLREALGLSQEALSRVIDCSIRKVQRGENGAEPGWTIKEAKNIDRLLSEHFGVGISALPDRLSSSEPVPFLADAISQKNVEA</sequence>
<dbReference type="GO" id="GO:0003677">
    <property type="term" value="F:DNA binding"/>
    <property type="evidence" value="ECO:0007669"/>
    <property type="project" value="InterPro"/>
</dbReference>
<evidence type="ECO:0000259" key="1">
    <source>
        <dbReference type="PROSITE" id="PS50943"/>
    </source>
</evidence>
<dbReference type="Proteomes" id="UP000615026">
    <property type="component" value="Unassembled WGS sequence"/>
</dbReference>
<reference evidence="2" key="1">
    <citation type="submission" date="2020-10" db="EMBL/GenBank/DDBJ databases">
        <authorList>
            <person name="Castelo-Branco R."/>
            <person name="Eusebio N."/>
            <person name="Adriana R."/>
            <person name="Vieira A."/>
            <person name="Brugerolle De Fraissinette N."/>
            <person name="Rezende De Castro R."/>
            <person name="Schneider M.P."/>
            <person name="Vasconcelos V."/>
            <person name="Leao P.N."/>
        </authorList>
    </citation>
    <scope>NUCLEOTIDE SEQUENCE</scope>
    <source>
        <strain evidence="2">LEGE 11479</strain>
    </source>
</reference>
<dbReference type="EMBL" id="JADEXP010000002">
    <property type="protein sequence ID" value="MBE9065147.1"/>
    <property type="molecule type" value="Genomic_DNA"/>
</dbReference>
<dbReference type="Gene3D" id="1.10.260.40">
    <property type="entry name" value="lambda repressor-like DNA-binding domains"/>
    <property type="match status" value="1"/>
</dbReference>
<keyword evidence="3" id="KW-1185">Reference proteome</keyword>
<protein>
    <submittedName>
        <fullName evidence="2">Helix-turn-helix domain-containing protein</fullName>
    </submittedName>
</protein>
<feature type="domain" description="HTH cro/C1-type" evidence="1">
    <location>
        <begin position="12"/>
        <end position="43"/>
    </location>
</feature>
<dbReference type="SUPFAM" id="SSF47413">
    <property type="entry name" value="lambda repressor-like DNA-binding domains"/>
    <property type="match status" value="1"/>
</dbReference>
<accession>A0A928WYF5</accession>
<dbReference type="CDD" id="cd00093">
    <property type="entry name" value="HTH_XRE"/>
    <property type="match status" value="1"/>
</dbReference>
<evidence type="ECO:0000313" key="2">
    <source>
        <dbReference type="EMBL" id="MBE9065147.1"/>
    </source>
</evidence>
<dbReference type="RefSeq" id="WP_193989860.1">
    <property type="nucleotide sequence ID" value="NZ_JADEXP010000002.1"/>
</dbReference>
<dbReference type="InterPro" id="IPR010982">
    <property type="entry name" value="Lambda_DNA-bd_dom_sf"/>
</dbReference>
<dbReference type="InterPro" id="IPR001387">
    <property type="entry name" value="Cro/C1-type_HTH"/>
</dbReference>